<dbReference type="STRING" id="504798.SAMN05421871_110184"/>
<proteinExistence type="predicted"/>
<accession>A0A1H0TU35</accession>
<feature type="domain" description="NAD-dependent epimerase/dehydratase" evidence="1">
    <location>
        <begin position="3"/>
        <end position="234"/>
    </location>
</feature>
<dbReference type="EMBL" id="FNJB01000010">
    <property type="protein sequence ID" value="SDP57245.1"/>
    <property type="molecule type" value="Genomic_DNA"/>
</dbReference>
<dbReference type="PANTHER" id="PTHR43245">
    <property type="entry name" value="BIFUNCTIONAL POLYMYXIN RESISTANCE PROTEIN ARNA"/>
    <property type="match status" value="1"/>
</dbReference>
<gene>
    <name evidence="2" type="ORF">SAMN05192558_110184</name>
</gene>
<evidence type="ECO:0000259" key="1">
    <source>
        <dbReference type="Pfam" id="PF01370"/>
    </source>
</evidence>
<dbReference type="InterPro" id="IPR001509">
    <property type="entry name" value="Epimerase_deHydtase"/>
</dbReference>
<organism evidence="2 3">
    <name type="scientific">Actinokineospora alba</name>
    <dbReference type="NCBI Taxonomy" id="504798"/>
    <lineage>
        <taxon>Bacteria</taxon>
        <taxon>Bacillati</taxon>
        <taxon>Actinomycetota</taxon>
        <taxon>Actinomycetes</taxon>
        <taxon>Pseudonocardiales</taxon>
        <taxon>Pseudonocardiaceae</taxon>
        <taxon>Actinokineospora</taxon>
    </lineage>
</organism>
<dbReference type="Gene3D" id="3.40.50.720">
    <property type="entry name" value="NAD(P)-binding Rossmann-like Domain"/>
    <property type="match status" value="1"/>
</dbReference>
<name>A0A1H0TU35_9PSEU</name>
<dbReference type="SUPFAM" id="SSF51735">
    <property type="entry name" value="NAD(P)-binding Rossmann-fold domains"/>
    <property type="match status" value="1"/>
</dbReference>
<dbReference type="Proteomes" id="UP000199651">
    <property type="component" value="Unassembled WGS sequence"/>
</dbReference>
<evidence type="ECO:0000313" key="3">
    <source>
        <dbReference type="Proteomes" id="UP000199651"/>
    </source>
</evidence>
<dbReference type="Pfam" id="PF01370">
    <property type="entry name" value="Epimerase"/>
    <property type="match status" value="1"/>
</dbReference>
<sequence length="342" mass="36822">MKIVVIGGSGNIGTAVIERLRGHELVGVCRRLPDREPPYDAADWHHIDLSTPASSDLLVRVLADADAVVHAAWAIQPSHDPAYLHRVNVEGSRRVIDAVVNAKVPHLVYLSSVGAYSPATDSTRIDETWPTDGVSTSGYSRDKSEVERILDGVQAARPELTVTRLRPGLVLQRRSASEVARYFLGPLAPRLLFKAADKRLLPAVPLPRSLTLQFVHATDVADAVATAIDRRYDGPVNLAAEPPLPADAVAALVGRRLLPTSDRVLRPLAAAAWRAHLQPTPPGWLDLAMGSPVLNTDLARRELGWRPKLDAAATVRDLVGGLAENAGVPASPALRPGTHRRP</sequence>
<keyword evidence="3" id="KW-1185">Reference proteome</keyword>
<dbReference type="InterPro" id="IPR036291">
    <property type="entry name" value="NAD(P)-bd_dom_sf"/>
</dbReference>
<dbReference type="PANTHER" id="PTHR43245:SF52">
    <property type="entry name" value="NAD-DEPENDENT EPIMERASE_DEHYDRATASE"/>
    <property type="match status" value="1"/>
</dbReference>
<dbReference type="RefSeq" id="WP_228770134.1">
    <property type="nucleotide sequence ID" value="NZ_FNDV01000010.1"/>
</dbReference>
<dbReference type="InterPro" id="IPR050177">
    <property type="entry name" value="Lipid_A_modif_metabolic_enz"/>
</dbReference>
<reference evidence="3" key="1">
    <citation type="submission" date="2016-10" db="EMBL/GenBank/DDBJ databases">
        <authorList>
            <person name="Varghese N."/>
            <person name="Submissions S."/>
        </authorList>
    </citation>
    <scope>NUCLEOTIDE SEQUENCE [LARGE SCALE GENOMIC DNA]</scope>
    <source>
        <strain evidence="3">IBRC-M 10655</strain>
    </source>
</reference>
<dbReference type="AlphaFoldDB" id="A0A1H0TU35"/>
<protein>
    <submittedName>
        <fullName evidence="2">Nucleoside-diphosphate-sugar epimerase</fullName>
    </submittedName>
</protein>
<evidence type="ECO:0000313" key="2">
    <source>
        <dbReference type="EMBL" id="SDP57245.1"/>
    </source>
</evidence>